<name>A0AAV3RFS1_LITER</name>
<dbReference type="AlphaFoldDB" id="A0AAV3RFS1"/>
<organism evidence="2 3">
    <name type="scientific">Lithospermum erythrorhizon</name>
    <name type="common">Purple gromwell</name>
    <name type="synonym">Lithospermum officinale var. erythrorhizon</name>
    <dbReference type="NCBI Taxonomy" id="34254"/>
    <lineage>
        <taxon>Eukaryota</taxon>
        <taxon>Viridiplantae</taxon>
        <taxon>Streptophyta</taxon>
        <taxon>Embryophyta</taxon>
        <taxon>Tracheophyta</taxon>
        <taxon>Spermatophyta</taxon>
        <taxon>Magnoliopsida</taxon>
        <taxon>eudicotyledons</taxon>
        <taxon>Gunneridae</taxon>
        <taxon>Pentapetalae</taxon>
        <taxon>asterids</taxon>
        <taxon>lamiids</taxon>
        <taxon>Boraginales</taxon>
        <taxon>Boraginaceae</taxon>
        <taxon>Boraginoideae</taxon>
        <taxon>Lithospermeae</taxon>
        <taxon>Lithospermum</taxon>
    </lineage>
</organism>
<accession>A0AAV3RFS1</accession>
<dbReference type="InterPro" id="IPR005162">
    <property type="entry name" value="Retrotrans_gag_dom"/>
</dbReference>
<protein>
    <recommendedName>
        <fullName evidence="1">Retrotransposon gag domain-containing protein</fullName>
    </recommendedName>
</protein>
<evidence type="ECO:0000313" key="3">
    <source>
        <dbReference type="Proteomes" id="UP001454036"/>
    </source>
</evidence>
<evidence type="ECO:0000313" key="2">
    <source>
        <dbReference type="EMBL" id="GAA0174654.1"/>
    </source>
</evidence>
<feature type="domain" description="Retrotransposon gag" evidence="1">
    <location>
        <begin position="64"/>
        <end position="148"/>
    </location>
</feature>
<dbReference type="EMBL" id="BAABME010009163">
    <property type="protein sequence ID" value="GAA0174654.1"/>
    <property type="molecule type" value="Genomic_DNA"/>
</dbReference>
<sequence length="258" mass="30180">MQVKAAQDNTLTTAKLKKQLKDRKQMMMEFAKYKPISGPKYRNALYDRLNEIPMPVGFLFRPTSHNMTVPALDWYMALLVKSLDTYRKTATTLVAMFGNKVETQQDERALMELQQGPKEPLSEYVVQFNNTLNAIPTVDDHLSYMAFYRVEIYAQMEDKTVLPKLAQLNGQSMKKDQTRYCESRKDYGHDKKDCRNLKEKIENLIKSHTKGQIARKPMQSLTNPARQLATWRPKSKFRDHGLRQKRKMITTIPSRRRD</sequence>
<proteinExistence type="predicted"/>
<gene>
    <name evidence="2" type="ORF">LIER_27996</name>
</gene>
<dbReference type="Pfam" id="PF03732">
    <property type="entry name" value="Retrotrans_gag"/>
    <property type="match status" value="1"/>
</dbReference>
<keyword evidence="3" id="KW-1185">Reference proteome</keyword>
<dbReference type="PANTHER" id="PTHR33223:SF10">
    <property type="entry name" value="AMINOTRANSFERASE-LIKE PLANT MOBILE DOMAIN-CONTAINING PROTEIN"/>
    <property type="match status" value="1"/>
</dbReference>
<reference evidence="2 3" key="1">
    <citation type="submission" date="2024-01" db="EMBL/GenBank/DDBJ databases">
        <title>The complete chloroplast genome sequence of Lithospermum erythrorhizon: insights into the phylogenetic relationship among Boraginaceae species and the maternal lineages of purple gromwells.</title>
        <authorList>
            <person name="Okada T."/>
            <person name="Watanabe K."/>
        </authorList>
    </citation>
    <scope>NUCLEOTIDE SEQUENCE [LARGE SCALE GENOMIC DNA]</scope>
</reference>
<evidence type="ECO:0000259" key="1">
    <source>
        <dbReference type="Pfam" id="PF03732"/>
    </source>
</evidence>
<dbReference type="PANTHER" id="PTHR33223">
    <property type="entry name" value="CCHC-TYPE DOMAIN-CONTAINING PROTEIN"/>
    <property type="match status" value="1"/>
</dbReference>
<comment type="caution">
    <text evidence="2">The sequence shown here is derived from an EMBL/GenBank/DDBJ whole genome shotgun (WGS) entry which is preliminary data.</text>
</comment>
<dbReference type="Proteomes" id="UP001454036">
    <property type="component" value="Unassembled WGS sequence"/>
</dbReference>